<sequence>MLLLALASGAAAAGSGNSAAAAGGTPMPGGMVTVFAAECNAYMDWQSITVVYTHRKAGVPGPIYRILTCSEEHLKTYRNVDIVPTHVSPSWTHNERNNDNYLAYNKPGALMDWLDKAPPKEQWVLVIDPDMIIRDSFNDWGRVYGADRGWAVSLFFGYMKESRGVANNLSATHVPEVAPREDHLAGPRGRRGDMASGVVLMHRDDLKRVAPLWMHYSETVRDDPLGFNETGDEFAKRAGQKPWISEMYGYSFGAAKADVWHRVDYQAQLYPGYLAYDKPLILHYGRLWQVGAWKFQKHWFRTFTALQCPPWPHMSMLLTGQEVAPNVTGGLFPHPPHPSEFANEPPAEQYKQLLSISVVATINAALCEQHLQRCPASKELTDTCAQVKSLEHETDAAIQAIEQDAPICVDRKPEVECRNWAARRLCWQDTGFMHNWCRATCGLCRVPAGRLQVAFNESLPGGKHAKQRGGRREQLPQRPLTSSQLPPQTPPQPRPPAAQPGTSQPLEERGKQAGVPAALQRLSHTQHGGSSSNSGRQQGSMVSVTTRAAAADAALCTTSDSRRAEWEAWGMLPGGQQAAGAAALKGMHVREASLPPPISTAAAPSSPGIATPAISPTHAASTPTATVAAATDAAAALRAEASQQGDVAAAGSGAAPCDAALLRRRVQSFVQCVSRSPLVKSALLSLEAGGTHPAACPDAPATSTLEWTLAQLLALHLRADFPRASESTLLASLWVLEACHSSERSLCTICLESYLRLLALFSEELVLRITADWPASFCKLRSAVVAAQADLLARLGWRTLLRFEEEVAPCHRLLFGAPADGPAWAPALHAALCAVRQQAEFVRTDGVARAAASRQHSRPPTPEGGAAPRPAKRCRSAS</sequence>
<keyword evidence="5" id="KW-1133">Transmembrane helix</keyword>
<evidence type="ECO:0000256" key="1">
    <source>
        <dbReference type="ARBA" id="ARBA00004167"/>
    </source>
</evidence>
<dbReference type="PANTHER" id="PTHR31485">
    <property type="entry name" value="PEPTIDYL SERINE ALPHA-GALACTOSYLTRANSFERASE"/>
    <property type="match status" value="1"/>
</dbReference>
<evidence type="ECO:0000256" key="6">
    <source>
        <dbReference type="ARBA" id="ARBA00023136"/>
    </source>
</evidence>
<evidence type="ECO:0000256" key="7">
    <source>
        <dbReference type="SAM" id="MobiDB-lite"/>
    </source>
</evidence>
<evidence type="ECO:0000256" key="3">
    <source>
        <dbReference type="ARBA" id="ARBA00022679"/>
    </source>
</evidence>
<dbReference type="Pfam" id="PF01549">
    <property type="entry name" value="ShK"/>
    <property type="match status" value="1"/>
</dbReference>
<dbReference type="SMART" id="SM00254">
    <property type="entry name" value="ShKT"/>
    <property type="match status" value="1"/>
</dbReference>
<dbReference type="Gene3D" id="1.10.10.1940">
    <property type="match status" value="1"/>
</dbReference>
<organism evidence="9 10">
    <name type="scientific">Micractinium conductrix</name>
    <dbReference type="NCBI Taxonomy" id="554055"/>
    <lineage>
        <taxon>Eukaryota</taxon>
        <taxon>Viridiplantae</taxon>
        <taxon>Chlorophyta</taxon>
        <taxon>core chlorophytes</taxon>
        <taxon>Trebouxiophyceae</taxon>
        <taxon>Chlorellales</taxon>
        <taxon>Chlorellaceae</taxon>
        <taxon>Chlorella clade</taxon>
        <taxon>Micractinium</taxon>
    </lineage>
</organism>
<dbReference type="InterPro" id="IPR056508">
    <property type="entry name" value="HPAT-like"/>
</dbReference>
<name>A0A2P6VPY1_9CHLO</name>
<feature type="domain" description="ShKT" evidence="8">
    <location>
        <begin position="408"/>
        <end position="444"/>
    </location>
</feature>
<evidence type="ECO:0000313" key="9">
    <source>
        <dbReference type="EMBL" id="PSC76158.1"/>
    </source>
</evidence>
<keyword evidence="4" id="KW-0812">Transmembrane</keyword>
<dbReference type="InterPro" id="IPR003582">
    <property type="entry name" value="ShKT_dom"/>
</dbReference>
<comment type="subcellular location">
    <subcellularLocation>
        <location evidence="1">Membrane</location>
        <topology evidence="1">Single-pass membrane protein</topology>
    </subcellularLocation>
</comment>
<evidence type="ECO:0000256" key="5">
    <source>
        <dbReference type="ARBA" id="ARBA00022989"/>
    </source>
</evidence>
<dbReference type="GO" id="GO:0016020">
    <property type="term" value="C:membrane"/>
    <property type="evidence" value="ECO:0007669"/>
    <property type="project" value="UniProtKB-SubCell"/>
</dbReference>
<evidence type="ECO:0000256" key="2">
    <source>
        <dbReference type="ARBA" id="ARBA00022676"/>
    </source>
</evidence>
<feature type="compositionally biased region" description="Pro residues" evidence="7">
    <location>
        <begin position="487"/>
        <end position="498"/>
    </location>
</feature>
<dbReference type="PROSITE" id="PS51670">
    <property type="entry name" value="SHKT"/>
    <property type="match status" value="1"/>
</dbReference>
<dbReference type="STRING" id="554055.A0A2P6VPY1"/>
<gene>
    <name evidence="9" type="primary">g558</name>
    <name evidence="9" type="ORF">C2E20_0558</name>
</gene>
<reference evidence="9 10" key="1">
    <citation type="journal article" date="2018" name="Plant J.">
        <title>Genome sequences of Chlorella sorokiniana UTEX 1602 and Micractinium conductrix SAG 241.80: implications to maltose excretion by a green alga.</title>
        <authorList>
            <person name="Arriola M.B."/>
            <person name="Velmurugan N."/>
            <person name="Zhang Y."/>
            <person name="Plunkett M.H."/>
            <person name="Hondzo H."/>
            <person name="Barney B.M."/>
        </authorList>
    </citation>
    <scope>NUCLEOTIDE SEQUENCE [LARGE SCALE GENOMIC DNA]</scope>
    <source>
        <strain evidence="9 10">SAG 241.80</strain>
    </source>
</reference>
<dbReference type="OrthoDB" id="2015991at2759"/>
<keyword evidence="6" id="KW-0472">Membrane</keyword>
<dbReference type="Proteomes" id="UP000239649">
    <property type="component" value="Unassembled WGS sequence"/>
</dbReference>
<feature type="compositionally biased region" description="Low complexity" evidence="7">
    <location>
        <begin position="526"/>
        <end position="540"/>
    </location>
</feature>
<dbReference type="InterPro" id="IPR044845">
    <property type="entry name" value="HPAT/SRGT1-like"/>
</dbReference>
<keyword evidence="3" id="KW-0808">Transferase</keyword>
<keyword evidence="10" id="KW-1185">Reference proteome</keyword>
<feature type="region of interest" description="Disordered" evidence="7">
    <location>
        <begin position="850"/>
        <end position="878"/>
    </location>
</feature>
<evidence type="ECO:0000259" key="8">
    <source>
        <dbReference type="PROSITE" id="PS51670"/>
    </source>
</evidence>
<accession>A0A2P6VPY1</accession>
<evidence type="ECO:0000256" key="4">
    <source>
        <dbReference type="ARBA" id="ARBA00022692"/>
    </source>
</evidence>
<evidence type="ECO:0000313" key="10">
    <source>
        <dbReference type="Proteomes" id="UP000239649"/>
    </source>
</evidence>
<dbReference type="Pfam" id="PF23452">
    <property type="entry name" value="HPAT"/>
    <property type="match status" value="1"/>
</dbReference>
<proteinExistence type="predicted"/>
<protein>
    <submittedName>
        <fullName evidence="9">Peptidyl serine alpha-galactosyltransferase</fullName>
    </submittedName>
</protein>
<dbReference type="EMBL" id="LHPF02000001">
    <property type="protein sequence ID" value="PSC76158.1"/>
    <property type="molecule type" value="Genomic_DNA"/>
</dbReference>
<feature type="region of interest" description="Disordered" evidence="7">
    <location>
        <begin position="459"/>
        <end position="545"/>
    </location>
</feature>
<comment type="caution">
    <text evidence="9">The sequence shown here is derived from an EMBL/GenBank/DDBJ whole genome shotgun (WGS) entry which is preliminary data.</text>
</comment>
<keyword evidence="2" id="KW-0328">Glycosyltransferase</keyword>
<dbReference type="AlphaFoldDB" id="A0A2P6VPY1"/>
<dbReference type="PANTHER" id="PTHR31485:SF7">
    <property type="entry name" value="PEPTIDYL SERINE ALPHA-GALACTOSYLTRANSFERASE"/>
    <property type="match status" value="1"/>
</dbReference>
<dbReference type="GO" id="GO:0016757">
    <property type="term" value="F:glycosyltransferase activity"/>
    <property type="evidence" value="ECO:0007669"/>
    <property type="project" value="UniProtKB-KW"/>
</dbReference>